<organism evidence="2 3">
    <name type="scientific">Ceratodon purpureus</name>
    <name type="common">Fire moss</name>
    <name type="synonym">Dicranum purpureum</name>
    <dbReference type="NCBI Taxonomy" id="3225"/>
    <lineage>
        <taxon>Eukaryota</taxon>
        <taxon>Viridiplantae</taxon>
        <taxon>Streptophyta</taxon>
        <taxon>Embryophyta</taxon>
        <taxon>Bryophyta</taxon>
        <taxon>Bryophytina</taxon>
        <taxon>Bryopsida</taxon>
        <taxon>Dicranidae</taxon>
        <taxon>Pseudoditrichales</taxon>
        <taxon>Ditrichaceae</taxon>
        <taxon>Ceratodon</taxon>
    </lineage>
</organism>
<dbReference type="AlphaFoldDB" id="A0A8T0H5R6"/>
<feature type="region of interest" description="Disordered" evidence="1">
    <location>
        <begin position="1"/>
        <end position="23"/>
    </location>
</feature>
<sequence>MVTSLRRSPKTARPAPPLSSGRQATQAFICASIRGRSVSNSLFKMLSITPNWVGTLYIVSFCRRVSFCMYCRLNFFGIITSFKGRSISAYCFSRHSTCKFQKFLL</sequence>
<keyword evidence="3" id="KW-1185">Reference proteome</keyword>
<evidence type="ECO:0000313" key="2">
    <source>
        <dbReference type="EMBL" id="KAG0564452.1"/>
    </source>
</evidence>
<reference evidence="2" key="1">
    <citation type="submission" date="2020-06" db="EMBL/GenBank/DDBJ databases">
        <title>WGS assembly of Ceratodon purpureus strain R40.</title>
        <authorList>
            <person name="Carey S.B."/>
            <person name="Jenkins J."/>
            <person name="Shu S."/>
            <person name="Lovell J.T."/>
            <person name="Sreedasyam A."/>
            <person name="Maumus F."/>
            <person name="Tiley G.P."/>
            <person name="Fernandez-Pozo N."/>
            <person name="Barry K."/>
            <person name="Chen C."/>
            <person name="Wang M."/>
            <person name="Lipzen A."/>
            <person name="Daum C."/>
            <person name="Saski C.A."/>
            <person name="Payton A.C."/>
            <person name="Mcbreen J.C."/>
            <person name="Conrad R.E."/>
            <person name="Kollar L.M."/>
            <person name="Olsson S."/>
            <person name="Huttunen S."/>
            <person name="Landis J.B."/>
            <person name="Wickett N.J."/>
            <person name="Johnson M.G."/>
            <person name="Rensing S.A."/>
            <person name="Grimwood J."/>
            <person name="Schmutz J."/>
            <person name="Mcdaniel S.F."/>
        </authorList>
    </citation>
    <scope>NUCLEOTIDE SEQUENCE</scope>
    <source>
        <strain evidence="2">R40</strain>
    </source>
</reference>
<evidence type="ECO:0000256" key="1">
    <source>
        <dbReference type="SAM" id="MobiDB-lite"/>
    </source>
</evidence>
<gene>
    <name evidence="2" type="ORF">KC19_8G111200</name>
</gene>
<comment type="caution">
    <text evidence="2">The sequence shown here is derived from an EMBL/GenBank/DDBJ whole genome shotgun (WGS) entry which is preliminary data.</text>
</comment>
<dbReference type="EMBL" id="CM026429">
    <property type="protein sequence ID" value="KAG0564452.1"/>
    <property type="molecule type" value="Genomic_DNA"/>
</dbReference>
<name>A0A8T0H5R6_CERPU</name>
<proteinExistence type="predicted"/>
<protein>
    <submittedName>
        <fullName evidence="2">Uncharacterized protein</fullName>
    </submittedName>
</protein>
<evidence type="ECO:0000313" key="3">
    <source>
        <dbReference type="Proteomes" id="UP000822688"/>
    </source>
</evidence>
<dbReference type="Proteomes" id="UP000822688">
    <property type="component" value="Chromosome 8"/>
</dbReference>
<accession>A0A8T0H5R6</accession>